<name>K6GL79_9BACT</name>
<accession>K6GL79</accession>
<organism evidence="2 3">
    <name type="scientific">Solidesulfovibrio magneticus str. Maddingley MBC34</name>
    <dbReference type="NCBI Taxonomy" id="1206767"/>
    <lineage>
        <taxon>Bacteria</taxon>
        <taxon>Pseudomonadati</taxon>
        <taxon>Thermodesulfobacteriota</taxon>
        <taxon>Desulfovibrionia</taxon>
        <taxon>Desulfovibrionales</taxon>
        <taxon>Desulfovibrionaceae</taxon>
        <taxon>Solidesulfovibrio</taxon>
    </lineage>
</organism>
<sequence length="42" mass="4384">MLSKDALRRQRADNAPSPEIPPAEAASPPFPPFRGSGGLSPP</sequence>
<dbReference type="Proteomes" id="UP000006272">
    <property type="component" value="Unassembled WGS sequence"/>
</dbReference>
<feature type="compositionally biased region" description="Basic and acidic residues" evidence="1">
    <location>
        <begin position="1"/>
        <end position="12"/>
    </location>
</feature>
<evidence type="ECO:0000313" key="3">
    <source>
        <dbReference type="Proteomes" id="UP000006272"/>
    </source>
</evidence>
<gene>
    <name evidence="2" type="ORF">B193_3545</name>
</gene>
<feature type="region of interest" description="Disordered" evidence="1">
    <location>
        <begin position="1"/>
        <end position="42"/>
    </location>
</feature>
<evidence type="ECO:0000256" key="1">
    <source>
        <dbReference type="SAM" id="MobiDB-lite"/>
    </source>
</evidence>
<evidence type="ECO:0000313" key="2">
    <source>
        <dbReference type="EMBL" id="EKO37771.1"/>
    </source>
</evidence>
<protein>
    <submittedName>
        <fullName evidence="2">Uncharacterized protein</fullName>
    </submittedName>
</protein>
<dbReference type="AlphaFoldDB" id="K6GL79"/>
<comment type="caution">
    <text evidence="2">The sequence shown here is derived from an EMBL/GenBank/DDBJ whole genome shotgun (WGS) entry which is preliminary data.</text>
</comment>
<feature type="non-terminal residue" evidence="2">
    <location>
        <position position="42"/>
    </location>
</feature>
<proteinExistence type="predicted"/>
<dbReference type="EMBL" id="ALAO01000347">
    <property type="protein sequence ID" value="EKO37771.1"/>
    <property type="molecule type" value="Genomic_DNA"/>
</dbReference>
<reference evidence="2 3" key="1">
    <citation type="submission" date="2012-07" db="EMBL/GenBank/DDBJ databases">
        <title>Draft genome sequence of Desulfovibrio magneticus str. Maddingley MBC34 obtained from a metagenomic sequence of a methanogenic enrichment isolated from coal-seam formation water in Victoria, Australia.</title>
        <authorList>
            <person name="Greenfield P."/>
            <person name="Hendry P."/>
            <person name="Li D."/>
            <person name="Rosewarne C.P."/>
            <person name="Tran-Dinh N."/>
            <person name="Elbourne L.D.H."/>
            <person name="Paulsen I.T."/>
            <person name="Midgley D.J."/>
        </authorList>
    </citation>
    <scope>NUCLEOTIDE SEQUENCE [LARGE SCALE GENOMIC DNA]</scope>
    <source>
        <strain evidence="3">Maddingley MBC34</strain>
    </source>
</reference>